<dbReference type="PATRIC" id="fig|47853.6.peg.2971"/>
<feature type="region of interest" description="Disordered" evidence="1">
    <location>
        <begin position="425"/>
        <end position="452"/>
    </location>
</feature>
<feature type="compositionally biased region" description="Basic residues" evidence="1">
    <location>
        <begin position="436"/>
        <end position="446"/>
    </location>
</feature>
<dbReference type="Proteomes" id="UP000032254">
    <property type="component" value="Unassembled WGS sequence"/>
</dbReference>
<sequence>MRTVLPGDVTVLTFLAMVVLALVQDLVRQEVHIRLKRLPFVIMWLAARQAPPDLRDEIYQHWRSELEHLLSDDVRSGPITQLFVANRWALSLLLRQAGRRTAQELDAYGPPCMEKFEDIRQLSRGERRRFVELTERLKEMSGLPVETLDDSGLVQLARAIAVSCEALVGNRAEQLSLALAAPLVEGGHPLAARLGLDHPAMLDLRRAHAHSRLGLGHAAAEELLLRLHRDETEVFGADDPRTLRTLQLYWWAVAADGRLEEAEAGLATMENRWALVPNPDLPLLRHVQCKRSWVLGELGRKHDALKGYGEVASGRSSELGMSHSDTLDARHSVGKMLVRCGDAKQALGILRQVLTERRRLQGRHHPDTTETRKYLLIARALADTGPGGLARWRVRRQLSRILAQQIEARGVDHPDTRDTRRWLADIARDGSSPSGRRSRRAVRRPRGPASSA</sequence>
<evidence type="ECO:0000256" key="1">
    <source>
        <dbReference type="SAM" id="MobiDB-lite"/>
    </source>
</evidence>
<evidence type="ECO:0000313" key="2">
    <source>
        <dbReference type="EMBL" id="KIR66275.1"/>
    </source>
</evidence>
<organism evidence="2 3">
    <name type="scientific">Micromonospora haikouensis</name>
    <dbReference type="NCBI Taxonomy" id="686309"/>
    <lineage>
        <taxon>Bacteria</taxon>
        <taxon>Bacillati</taxon>
        <taxon>Actinomycetota</taxon>
        <taxon>Actinomycetes</taxon>
        <taxon>Micromonosporales</taxon>
        <taxon>Micromonosporaceae</taxon>
        <taxon>Micromonospora</taxon>
    </lineage>
</organism>
<protein>
    <recommendedName>
        <fullName evidence="4">Tetratricopeptide repeat-containing protein</fullName>
    </recommendedName>
</protein>
<dbReference type="EMBL" id="JXSX01000001">
    <property type="protein sequence ID" value="KIR66275.1"/>
    <property type="molecule type" value="Genomic_DNA"/>
</dbReference>
<dbReference type="GeneID" id="301305236"/>
<dbReference type="Gene3D" id="1.25.40.10">
    <property type="entry name" value="Tetratricopeptide repeat domain"/>
    <property type="match status" value="2"/>
</dbReference>
<gene>
    <name evidence="2" type="ORF">TK50_14070</name>
</gene>
<keyword evidence="3" id="KW-1185">Reference proteome</keyword>
<accession>A0A0D0XA34</accession>
<dbReference type="InterPro" id="IPR011990">
    <property type="entry name" value="TPR-like_helical_dom_sf"/>
</dbReference>
<name>A0A0D0XA34_9ACTN</name>
<dbReference type="RefSeq" id="WP_043963156.1">
    <property type="nucleotide sequence ID" value="NZ_JXSX01000001.1"/>
</dbReference>
<reference evidence="2 3" key="1">
    <citation type="submission" date="2015-01" db="EMBL/GenBank/DDBJ databases">
        <title>Sequencing and annotation of Micromonospora carbonacea strain JXNU-1 genome.</title>
        <authorList>
            <person name="Long Z."/>
            <person name="Huang Y."/>
            <person name="Jiang Y."/>
        </authorList>
    </citation>
    <scope>NUCLEOTIDE SEQUENCE [LARGE SCALE GENOMIC DNA]</scope>
    <source>
        <strain evidence="2 3">JXNU-1</strain>
    </source>
</reference>
<proteinExistence type="predicted"/>
<comment type="caution">
    <text evidence="2">The sequence shown here is derived from an EMBL/GenBank/DDBJ whole genome shotgun (WGS) entry which is preliminary data.</text>
</comment>
<dbReference type="AlphaFoldDB" id="A0A0D0XA34"/>
<dbReference type="SUPFAM" id="SSF48452">
    <property type="entry name" value="TPR-like"/>
    <property type="match status" value="1"/>
</dbReference>
<evidence type="ECO:0008006" key="4">
    <source>
        <dbReference type="Google" id="ProtNLM"/>
    </source>
</evidence>
<dbReference type="OrthoDB" id="3210382at2"/>
<evidence type="ECO:0000313" key="3">
    <source>
        <dbReference type="Proteomes" id="UP000032254"/>
    </source>
</evidence>